<dbReference type="Proteomes" id="UP000663828">
    <property type="component" value="Unassembled WGS sequence"/>
</dbReference>
<evidence type="ECO:0000313" key="2">
    <source>
        <dbReference type="Proteomes" id="UP000663828"/>
    </source>
</evidence>
<name>A0A816CTV8_ADIRI</name>
<accession>A0A816CTV8</accession>
<organism evidence="1 2">
    <name type="scientific">Adineta ricciae</name>
    <name type="common">Rotifer</name>
    <dbReference type="NCBI Taxonomy" id="249248"/>
    <lineage>
        <taxon>Eukaryota</taxon>
        <taxon>Metazoa</taxon>
        <taxon>Spiralia</taxon>
        <taxon>Gnathifera</taxon>
        <taxon>Rotifera</taxon>
        <taxon>Eurotatoria</taxon>
        <taxon>Bdelloidea</taxon>
        <taxon>Adinetida</taxon>
        <taxon>Adinetidae</taxon>
        <taxon>Adineta</taxon>
    </lineage>
</organism>
<protein>
    <submittedName>
        <fullName evidence="1">Uncharacterized protein</fullName>
    </submittedName>
</protein>
<reference evidence="1" key="1">
    <citation type="submission" date="2021-02" db="EMBL/GenBank/DDBJ databases">
        <authorList>
            <person name="Nowell W R."/>
        </authorList>
    </citation>
    <scope>NUCLEOTIDE SEQUENCE</scope>
</reference>
<proteinExistence type="predicted"/>
<sequence>MSVKFGQTCMAVLRNEPLFDLRKCRRHITEIYTHLIKVCQNINFELDKFTDVWSTFTLCHRTKSTFDIITIDKAIVIGASTISSKDDDAYARITYFFYTKILHELAHACLAELGRSLPVEDEDEQFSSPATHGLTGEAGNSIERHFFGSVVDAIGHFTDNAQSIYLIDHIILRER</sequence>
<evidence type="ECO:0000313" key="1">
    <source>
        <dbReference type="EMBL" id="CAF1626158.1"/>
    </source>
</evidence>
<keyword evidence="2" id="KW-1185">Reference proteome</keyword>
<dbReference type="AlphaFoldDB" id="A0A816CTV8"/>
<comment type="caution">
    <text evidence="1">The sequence shown here is derived from an EMBL/GenBank/DDBJ whole genome shotgun (WGS) entry which is preliminary data.</text>
</comment>
<gene>
    <name evidence="1" type="ORF">XAT740_LOCUS50932</name>
</gene>
<dbReference type="EMBL" id="CAJNOR010007958">
    <property type="protein sequence ID" value="CAF1626158.1"/>
    <property type="molecule type" value="Genomic_DNA"/>
</dbReference>